<dbReference type="AlphaFoldDB" id="A0A3P7RY46"/>
<protein>
    <submittedName>
        <fullName evidence="1">Uncharacterized protein</fullName>
    </submittedName>
</protein>
<dbReference type="RefSeq" id="WP_172596157.1">
    <property type="nucleotide sequence ID" value="NZ_LR130778.1"/>
</dbReference>
<name>A0A3P7RY46_9FIRM</name>
<accession>A0A3P7RY46</accession>
<proteinExistence type="predicted"/>
<organism evidence="1 2">
    <name type="scientific">Petrocella atlantisensis</name>
    <dbReference type="NCBI Taxonomy" id="2173034"/>
    <lineage>
        <taxon>Bacteria</taxon>
        <taxon>Bacillati</taxon>
        <taxon>Bacillota</taxon>
        <taxon>Clostridia</taxon>
        <taxon>Lachnospirales</taxon>
        <taxon>Vallitaleaceae</taxon>
        <taxon>Petrocella</taxon>
    </lineage>
</organism>
<sequence>MKYKRKNGKDFWQLARNYLHDYMPITRNLSDKSVEAYKLIENLFGVFGA</sequence>
<dbReference type="KEGG" id="cbar:PATL70BA_1605"/>
<dbReference type="EMBL" id="LR130778">
    <property type="protein sequence ID" value="VDN47492.1"/>
    <property type="molecule type" value="Genomic_DNA"/>
</dbReference>
<reference evidence="1 2" key="1">
    <citation type="submission" date="2018-09" db="EMBL/GenBank/DDBJ databases">
        <authorList>
            <person name="Postec A."/>
        </authorList>
    </citation>
    <scope>NUCLEOTIDE SEQUENCE [LARGE SCALE GENOMIC DNA]</scope>
    <source>
        <strain evidence="1">70B-A</strain>
    </source>
</reference>
<evidence type="ECO:0000313" key="1">
    <source>
        <dbReference type="EMBL" id="VDN47492.1"/>
    </source>
</evidence>
<keyword evidence="2" id="KW-1185">Reference proteome</keyword>
<dbReference type="Proteomes" id="UP000279029">
    <property type="component" value="Chromosome"/>
</dbReference>
<gene>
    <name evidence="1" type="ORF">PATL70BA_1605</name>
</gene>
<evidence type="ECO:0000313" key="2">
    <source>
        <dbReference type="Proteomes" id="UP000279029"/>
    </source>
</evidence>